<reference evidence="1" key="2">
    <citation type="submission" date="2020-03" db="EMBL/GenBank/DDBJ databases">
        <authorList>
            <person name="Kafer S."/>
            <person name="Paraskevopoulou S."/>
            <person name="Zirkel F."/>
            <person name="Wieseke N."/>
            <person name="Donath A."/>
            <person name="Petersen M."/>
            <person name="Jones T.C."/>
            <person name="Liu S."/>
            <person name="Zhou X."/>
            <person name="Middendorf M."/>
            <person name="Junglen S."/>
            <person name="Misof B."/>
            <person name="Drosten C."/>
        </authorList>
    </citation>
    <scope>NUCLEOTIDE SEQUENCE</scope>
    <source>
        <strain evidence="1">OKIAV239</strain>
    </source>
</reference>
<evidence type="ECO:0000313" key="1">
    <source>
        <dbReference type="EMBL" id="QMP82294.1"/>
    </source>
</evidence>
<protein>
    <submittedName>
        <fullName evidence="1">Uncharacterized protein</fullName>
    </submittedName>
</protein>
<name>A0A7D7JQ53_9VIRU</name>
<reference evidence="1" key="1">
    <citation type="journal article" date="2019" name="PLoS Pathog.">
        <title>Re-assessing the diversity of negative strand RNA viruses in insects.</title>
        <authorList>
            <person name="Kafer S."/>
            <person name="Paraskevopoulou S."/>
            <person name="Zirkel F."/>
            <person name="Wieseke N."/>
            <person name="Donath A."/>
            <person name="Petersen M."/>
            <person name="Jones T.C."/>
            <person name="Liu S."/>
            <person name="Zhou X."/>
            <person name="Middendorf M."/>
            <person name="Junglen S."/>
            <person name="Misof B."/>
            <person name="Drosten C."/>
        </authorList>
    </citation>
    <scope>NUCLEOTIDE SEQUENCE</scope>
    <source>
        <strain evidence="1">OKIAV239</strain>
    </source>
</reference>
<sequence length="128" mass="14588">MNSEIRLRIQSSNLETKLTLNKKPTASVVESNRVCGCGIIFFNPFSCNIDCSEFVTFAYSYRTDKVELDLDISSFENFEADLSIVAFKLGIDILLLRHIITVCIDIYNGSHWPAVNQPERCNQWSETN</sequence>
<dbReference type="EMBL" id="MT153501">
    <property type="protein sequence ID" value="QMP82294.1"/>
    <property type="molecule type" value="Viral_cRNA"/>
</dbReference>
<proteinExistence type="predicted"/>
<organism evidence="1">
    <name type="scientific">Blattodean phasma-related virus OKIAV239</name>
    <dbReference type="NCBI Taxonomy" id="2746318"/>
    <lineage>
        <taxon>Viruses</taxon>
        <taxon>Riboviria</taxon>
        <taxon>Orthornavirae</taxon>
        <taxon>Negarnaviricota</taxon>
        <taxon>Polyploviricotina</taxon>
        <taxon>Bunyaviricetes</taxon>
        <taxon>Elliovirales</taxon>
        <taxon>Phasmaviridae</taxon>
    </lineage>
</organism>
<accession>A0A7D7JQ53</accession>